<dbReference type="EMBL" id="PEZY01000012">
    <property type="protein sequence ID" value="PIS05680.1"/>
    <property type="molecule type" value="Genomic_DNA"/>
</dbReference>
<gene>
    <name evidence="1" type="ORF">COT80_02830</name>
</gene>
<dbReference type="Proteomes" id="UP000229056">
    <property type="component" value="Unassembled WGS sequence"/>
</dbReference>
<accession>A0A2H0W4X2</accession>
<proteinExistence type="predicted"/>
<organism evidence="1 2">
    <name type="scientific">Candidatus Buchananbacteria bacterium CG10_big_fil_rev_8_21_14_0_10_33_19</name>
    <dbReference type="NCBI Taxonomy" id="1974525"/>
    <lineage>
        <taxon>Bacteria</taxon>
        <taxon>Candidatus Buchananiibacteriota</taxon>
    </lineage>
</organism>
<comment type="caution">
    <text evidence="1">The sequence shown here is derived from an EMBL/GenBank/DDBJ whole genome shotgun (WGS) entry which is preliminary data.</text>
</comment>
<evidence type="ECO:0000313" key="2">
    <source>
        <dbReference type="Proteomes" id="UP000229056"/>
    </source>
</evidence>
<evidence type="ECO:0000313" key="1">
    <source>
        <dbReference type="EMBL" id="PIS05680.1"/>
    </source>
</evidence>
<name>A0A2H0W4X2_9BACT</name>
<reference evidence="2" key="1">
    <citation type="submission" date="2017-09" db="EMBL/GenBank/DDBJ databases">
        <title>Depth-based differentiation of microbial function through sediment-hosted aquifers and enrichment of novel symbionts in the deep terrestrial subsurface.</title>
        <authorList>
            <person name="Probst A.J."/>
            <person name="Ladd B."/>
            <person name="Jarett J.K."/>
            <person name="Geller-Mcgrath D.E."/>
            <person name="Sieber C.M.K."/>
            <person name="Emerson J.B."/>
            <person name="Anantharaman K."/>
            <person name="Thomas B.C."/>
            <person name="Malmstrom R."/>
            <person name="Stieglmeier M."/>
            <person name="Klingl A."/>
            <person name="Woyke T."/>
            <person name="Ryan C.M."/>
            <person name="Banfield J.F."/>
        </authorList>
    </citation>
    <scope>NUCLEOTIDE SEQUENCE [LARGE SCALE GENOMIC DNA]</scope>
</reference>
<dbReference type="AlphaFoldDB" id="A0A2H0W4X2"/>
<sequence length="107" mass="12471">MQNKENFLKAIDEKLKIKITFNSIEKGEITRTCVPFDFGPSQKDDAIDKSNKYHVLDLDSPEGKPHNLAVAEDKMINIEILQEKFNPDDYVTWTPNWIYPRDWGNKS</sequence>
<protein>
    <submittedName>
        <fullName evidence="1">Uncharacterized protein</fullName>
    </submittedName>
</protein>